<organism evidence="2">
    <name type="scientific">bacterium 19GA11TI05</name>
    <dbReference type="NCBI Taxonomy" id="2920688"/>
    <lineage>
        <taxon>Bacteria</taxon>
    </lineage>
</organism>
<dbReference type="EMBL" id="CP095362">
    <property type="protein sequence ID" value="XAG64401.1"/>
    <property type="molecule type" value="Genomic_DNA"/>
</dbReference>
<dbReference type="InterPro" id="IPR002818">
    <property type="entry name" value="DJ-1/PfpI"/>
</dbReference>
<dbReference type="InterPro" id="IPR052158">
    <property type="entry name" value="INH-QAR"/>
</dbReference>
<dbReference type="Pfam" id="PF01965">
    <property type="entry name" value="DJ-1_PfpI"/>
    <property type="match status" value="1"/>
</dbReference>
<dbReference type="Gene3D" id="3.40.50.880">
    <property type="match status" value="1"/>
</dbReference>
<protein>
    <submittedName>
        <fullName evidence="2">DJ-1/PfpI family protein</fullName>
    </submittedName>
</protein>
<evidence type="ECO:0000259" key="1">
    <source>
        <dbReference type="Pfam" id="PF01965"/>
    </source>
</evidence>
<proteinExistence type="predicted"/>
<feature type="domain" description="DJ-1/PfpI" evidence="1">
    <location>
        <begin position="2"/>
        <end position="157"/>
    </location>
</feature>
<accession>A0AAU6TRM3</accession>
<evidence type="ECO:0000313" key="2">
    <source>
        <dbReference type="EMBL" id="XAG64401.1"/>
    </source>
</evidence>
<dbReference type="PANTHER" id="PTHR43130:SF2">
    <property type="entry name" value="DJ-1_PFPI DOMAIN-CONTAINING PROTEIN"/>
    <property type="match status" value="1"/>
</dbReference>
<dbReference type="GO" id="GO:0006355">
    <property type="term" value="P:regulation of DNA-templated transcription"/>
    <property type="evidence" value="ECO:0007669"/>
    <property type="project" value="TreeGrafter"/>
</dbReference>
<reference evidence="2" key="1">
    <citation type="submission" date="2022-03" db="EMBL/GenBank/DDBJ databases">
        <title>Sea Food Isolates.</title>
        <authorList>
            <person name="Li c."/>
        </authorList>
    </citation>
    <scope>NUCLEOTIDE SEQUENCE</scope>
    <source>
        <strain evidence="2">19GA11TI05</strain>
    </source>
</reference>
<dbReference type="PANTHER" id="PTHR43130">
    <property type="entry name" value="ARAC-FAMILY TRANSCRIPTIONAL REGULATOR"/>
    <property type="match status" value="1"/>
</dbReference>
<dbReference type="SUPFAM" id="SSF52317">
    <property type="entry name" value="Class I glutamine amidotransferase-like"/>
    <property type="match status" value="1"/>
</dbReference>
<gene>
    <name evidence="2" type="ORF">MRM81_13050</name>
</gene>
<dbReference type="AlphaFoldDB" id="A0AAU6TRM3"/>
<sequence length="205" mass="21996">MKTIAIVIFDEFTDIDYFLMRDIFGREKQAWKVRVLGTKAVHVSALGQEVKTDGPLSDAADADAVLFTSGQKGIPAALADPAFTGALQLNPEKQLLGSVCAGSFILHKLGLLEGLRSTTHPDAMANFRAEGAEPENTPIVIAGNIGTAGGCLSAMYLTGWVAQRLCDDNKRREIHRQLIPGGQEALFEELISQTLAGAYTIPETP</sequence>
<name>A0AAU6TRM3_UNCXX</name>
<dbReference type="InterPro" id="IPR029062">
    <property type="entry name" value="Class_I_gatase-like"/>
</dbReference>